<evidence type="ECO:0000256" key="1">
    <source>
        <dbReference type="SAM" id="MobiDB-lite"/>
    </source>
</evidence>
<comment type="caution">
    <text evidence="2">The sequence shown here is derived from an EMBL/GenBank/DDBJ whole genome shotgun (WGS) entry which is preliminary data.</text>
</comment>
<gene>
    <name evidence="2" type="ORF">G6F50_018282</name>
</gene>
<keyword evidence="3" id="KW-1185">Reference proteome</keyword>
<dbReference type="EMBL" id="JAANIU010016876">
    <property type="protein sequence ID" value="KAG1527819.1"/>
    <property type="molecule type" value="Genomic_DNA"/>
</dbReference>
<proteinExistence type="predicted"/>
<evidence type="ECO:0000313" key="3">
    <source>
        <dbReference type="Proteomes" id="UP000740926"/>
    </source>
</evidence>
<organism evidence="2 3">
    <name type="scientific">Rhizopus delemar</name>
    <dbReference type="NCBI Taxonomy" id="936053"/>
    <lineage>
        <taxon>Eukaryota</taxon>
        <taxon>Fungi</taxon>
        <taxon>Fungi incertae sedis</taxon>
        <taxon>Mucoromycota</taxon>
        <taxon>Mucoromycotina</taxon>
        <taxon>Mucoromycetes</taxon>
        <taxon>Mucorales</taxon>
        <taxon>Mucorineae</taxon>
        <taxon>Rhizopodaceae</taxon>
        <taxon>Rhizopus</taxon>
    </lineage>
</organism>
<reference evidence="2 3" key="1">
    <citation type="journal article" date="2020" name="Microb. Genom.">
        <title>Genetic diversity of clinical and environmental Mucorales isolates obtained from an investigation of mucormycosis cases among solid organ transplant recipients.</title>
        <authorList>
            <person name="Nguyen M.H."/>
            <person name="Kaul D."/>
            <person name="Muto C."/>
            <person name="Cheng S.J."/>
            <person name="Richter R.A."/>
            <person name="Bruno V.M."/>
            <person name="Liu G."/>
            <person name="Beyhan S."/>
            <person name="Sundermann A.J."/>
            <person name="Mounaud S."/>
            <person name="Pasculle A.W."/>
            <person name="Nierman W.C."/>
            <person name="Driscoll E."/>
            <person name="Cumbie R."/>
            <person name="Clancy C.J."/>
            <person name="Dupont C.L."/>
        </authorList>
    </citation>
    <scope>NUCLEOTIDE SEQUENCE [LARGE SCALE GENOMIC DNA]</scope>
    <source>
        <strain evidence="2 3">GL24</strain>
    </source>
</reference>
<sequence>MTQRQRGQQRETDHHAEADHHQPRQVTAPRPGLAQQQQQAKAKHCGDGGACGGDEPGVQFKHRQAGGRQRAGEDHHTDEAIDPTAR</sequence>
<feature type="compositionally biased region" description="Basic and acidic residues" evidence="1">
    <location>
        <begin position="70"/>
        <end position="86"/>
    </location>
</feature>
<feature type="region of interest" description="Disordered" evidence="1">
    <location>
        <begin position="1"/>
        <end position="86"/>
    </location>
</feature>
<protein>
    <submittedName>
        <fullName evidence="2">Uncharacterized protein</fullName>
    </submittedName>
</protein>
<dbReference type="AlphaFoldDB" id="A0A9P7BZK5"/>
<feature type="compositionally biased region" description="Basic and acidic residues" evidence="1">
    <location>
        <begin position="8"/>
        <end position="22"/>
    </location>
</feature>
<accession>A0A9P7BZK5</accession>
<name>A0A9P7BZK5_9FUNG</name>
<evidence type="ECO:0000313" key="2">
    <source>
        <dbReference type="EMBL" id="KAG1527819.1"/>
    </source>
</evidence>
<dbReference type="Proteomes" id="UP000740926">
    <property type="component" value="Unassembled WGS sequence"/>
</dbReference>